<dbReference type="AlphaFoldDB" id="A0AAV6VKC1"/>
<proteinExistence type="predicted"/>
<keyword evidence="1 2" id="KW-0430">Lectin</keyword>
<dbReference type="EMBL" id="JAFNEN010000059">
    <property type="protein sequence ID" value="KAG8197114.1"/>
    <property type="molecule type" value="Genomic_DNA"/>
</dbReference>
<keyword evidence="5" id="KW-1185">Reference proteome</keyword>
<protein>
    <recommendedName>
        <fullName evidence="2">Galectin</fullName>
    </recommendedName>
</protein>
<feature type="domain" description="Galectin" evidence="3">
    <location>
        <begin position="329"/>
        <end position="462"/>
    </location>
</feature>
<dbReference type="PROSITE" id="PS51304">
    <property type="entry name" value="GALECTIN"/>
    <property type="match status" value="3"/>
</dbReference>
<comment type="caution">
    <text evidence="4">The sequence shown here is derived from an EMBL/GenBank/DDBJ whole genome shotgun (WGS) entry which is preliminary data.</text>
</comment>
<dbReference type="InterPro" id="IPR013320">
    <property type="entry name" value="ConA-like_dom_sf"/>
</dbReference>
<feature type="domain" description="Galectin" evidence="3">
    <location>
        <begin position="28"/>
        <end position="159"/>
    </location>
</feature>
<dbReference type="PANTHER" id="PTHR11346">
    <property type="entry name" value="GALECTIN"/>
    <property type="match status" value="1"/>
</dbReference>
<gene>
    <name evidence="4" type="ORF">JTE90_004374</name>
</gene>
<evidence type="ECO:0000313" key="5">
    <source>
        <dbReference type="Proteomes" id="UP000827092"/>
    </source>
</evidence>
<evidence type="ECO:0000256" key="1">
    <source>
        <dbReference type="ARBA" id="ARBA00022734"/>
    </source>
</evidence>
<dbReference type="Proteomes" id="UP000827092">
    <property type="component" value="Unassembled WGS sequence"/>
</dbReference>
<dbReference type="PANTHER" id="PTHR11346:SF147">
    <property type="entry name" value="GALECTIN"/>
    <property type="match status" value="1"/>
</dbReference>
<name>A0AAV6VKC1_9ARAC</name>
<feature type="domain" description="Galectin" evidence="3">
    <location>
        <begin position="167"/>
        <end position="297"/>
    </location>
</feature>
<reference evidence="4 5" key="1">
    <citation type="journal article" date="2022" name="Nat. Ecol. Evol.">
        <title>A masculinizing supergene underlies an exaggerated male reproductive morph in a spider.</title>
        <authorList>
            <person name="Hendrickx F."/>
            <person name="De Corte Z."/>
            <person name="Sonet G."/>
            <person name="Van Belleghem S.M."/>
            <person name="Kostlbacher S."/>
            <person name="Vangestel C."/>
        </authorList>
    </citation>
    <scope>NUCLEOTIDE SEQUENCE [LARGE SCALE GENOMIC DNA]</scope>
    <source>
        <strain evidence="4">W744_W776</strain>
    </source>
</reference>
<organism evidence="4 5">
    <name type="scientific">Oedothorax gibbosus</name>
    <dbReference type="NCBI Taxonomy" id="931172"/>
    <lineage>
        <taxon>Eukaryota</taxon>
        <taxon>Metazoa</taxon>
        <taxon>Ecdysozoa</taxon>
        <taxon>Arthropoda</taxon>
        <taxon>Chelicerata</taxon>
        <taxon>Arachnida</taxon>
        <taxon>Araneae</taxon>
        <taxon>Araneomorphae</taxon>
        <taxon>Entelegynae</taxon>
        <taxon>Araneoidea</taxon>
        <taxon>Linyphiidae</taxon>
        <taxon>Erigoninae</taxon>
        <taxon>Oedothorax</taxon>
    </lineage>
</organism>
<accession>A0AAV6VKC1</accession>
<dbReference type="CDD" id="cd00070">
    <property type="entry name" value="GLECT"/>
    <property type="match status" value="3"/>
</dbReference>
<dbReference type="Gene3D" id="2.60.120.200">
    <property type="match status" value="3"/>
</dbReference>
<dbReference type="SMART" id="SM00276">
    <property type="entry name" value="GLECT"/>
    <property type="match status" value="3"/>
</dbReference>
<evidence type="ECO:0000256" key="2">
    <source>
        <dbReference type="RuleBase" id="RU102079"/>
    </source>
</evidence>
<dbReference type="SUPFAM" id="SSF49899">
    <property type="entry name" value="Concanavalin A-like lectins/glucanases"/>
    <property type="match status" value="3"/>
</dbReference>
<evidence type="ECO:0000259" key="3">
    <source>
        <dbReference type="PROSITE" id="PS51304"/>
    </source>
</evidence>
<dbReference type="InterPro" id="IPR001079">
    <property type="entry name" value="Galectin_CRD"/>
</dbReference>
<evidence type="ECO:0000313" key="4">
    <source>
        <dbReference type="EMBL" id="KAG8197114.1"/>
    </source>
</evidence>
<dbReference type="SMART" id="SM00908">
    <property type="entry name" value="Gal-bind_lectin"/>
    <property type="match status" value="3"/>
</dbReference>
<sequence>MAEGKIASLVAPIKSCPGIHYKNPRFPVNVKLADNLECGTKIYIHGAAANDANRFAINLKNAEVDANNYFHFNPRFDEGVVVRNSRLDQAWGDEEREGDFPFANGEPFLITIIPNVDCYEVEVNGAPFITFNHREGMPLCDVTHIAMWGEVTVYGIHVPRPSMPLPLVIRIPKNTFYGDTLVLTGEAPSGAERFHVNFQCGNRDDADIMYHFNPRFDHNTLVCNNRCAEAWGDEETLDGLPVAPGERINVTIVAAKEGFMPFLNGNPLPIFPHRLDVCAACTILVDGDISLENLTLDCPPCRMPPQVPDVEIEEFDNKIVQALRSTAPVTMALLEGFGPGRAVYISGKIPEDASRFDVNLQCGEADADIALHFNPRWDDSDQGSVLVLNSRDDGAWGDEVREPNVVPSGSDFDMYILCQDDGFCIMLDGDVAVASFPHRIDCTRITHVSVNGCLEINRIMGV</sequence>
<dbReference type="Pfam" id="PF00337">
    <property type="entry name" value="Gal-bind_lectin"/>
    <property type="match status" value="3"/>
</dbReference>
<dbReference type="InterPro" id="IPR044156">
    <property type="entry name" value="Galectin-like"/>
</dbReference>
<dbReference type="GO" id="GO:0030246">
    <property type="term" value="F:carbohydrate binding"/>
    <property type="evidence" value="ECO:0007669"/>
    <property type="project" value="UniProtKB-UniRule"/>
</dbReference>